<evidence type="ECO:0000313" key="2">
    <source>
        <dbReference type="Proteomes" id="UP001060215"/>
    </source>
</evidence>
<keyword evidence="2" id="KW-1185">Reference proteome</keyword>
<evidence type="ECO:0000313" key="1">
    <source>
        <dbReference type="EMBL" id="KAI8001142.1"/>
    </source>
</evidence>
<reference evidence="1 2" key="1">
    <citation type="journal article" date="2022" name="Plant J.">
        <title>Chromosome-level genome of Camellia lanceoleosa provides a valuable resource for understanding genome evolution and self-incompatibility.</title>
        <authorList>
            <person name="Gong W."/>
            <person name="Xiao S."/>
            <person name="Wang L."/>
            <person name="Liao Z."/>
            <person name="Chang Y."/>
            <person name="Mo W."/>
            <person name="Hu G."/>
            <person name="Li W."/>
            <person name="Zhao G."/>
            <person name="Zhu H."/>
            <person name="Hu X."/>
            <person name="Ji K."/>
            <person name="Xiang X."/>
            <person name="Song Q."/>
            <person name="Yuan D."/>
            <person name="Jin S."/>
            <person name="Zhang L."/>
        </authorList>
    </citation>
    <scope>NUCLEOTIDE SEQUENCE [LARGE SCALE GENOMIC DNA]</scope>
    <source>
        <strain evidence="1">SQ_2022a</strain>
    </source>
</reference>
<gene>
    <name evidence="1" type="ORF">LOK49_LG09G01462</name>
</gene>
<protein>
    <submittedName>
        <fullName evidence="1">Uncharacterized protein</fullName>
    </submittedName>
</protein>
<accession>A0ACC0GIZ2</accession>
<organism evidence="1 2">
    <name type="scientific">Camellia lanceoleosa</name>
    <dbReference type="NCBI Taxonomy" id="1840588"/>
    <lineage>
        <taxon>Eukaryota</taxon>
        <taxon>Viridiplantae</taxon>
        <taxon>Streptophyta</taxon>
        <taxon>Embryophyta</taxon>
        <taxon>Tracheophyta</taxon>
        <taxon>Spermatophyta</taxon>
        <taxon>Magnoliopsida</taxon>
        <taxon>eudicotyledons</taxon>
        <taxon>Gunneridae</taxon>
        <taxon>Pentapetalae</taxon>
        <taxon>asterids</taxon>
        <taxon>Ericales</taxon>
        <taxon>Theaceae</taxon>
        <taxon>Camellia</taxon>
    </lineage>
</organism>
<dbReference type="Proteomes" id="UP001060215">
    <property type="component" value="Chromosome 8"/>
</dbReference>
<sequence>MVIKKMMGESVCVLGLVMVVLVAIASSMTVNAAITCQEAITKMLPCQQYLVGNSAIIVSTKQLPSLCEIDIHGIPIDYTVDCKFDRWHIGICEQGCTMR</sequence>
<dbReference type="EMBL" id="CM045765">
    <property type="protein sequence ID" value="KAI8001142.1"/>
    <property type="molecule type" value="Genomic_DNA"/>
</dbReference>
<comment type="caution">
    <text evidence="1">The sequence shown here is derived from an EMBL/GenBank/DDBJ whole genome shotgun (WGS) entry which is preliminary data.</text>
</comment>
<name>A0ACC0GIZ2_9ERIC</name>
<proteinExistence type="predicted"/>